<dbReference type="Proteomes" id="UP001497472">
    <property type="component" value="Unassembled WGS sequence"/>
</dbReference>
<evidence type="ECO:0000256" key="1">
    <source>
        <dbReference type="SAM" id="SignalP"/>
    </source>
</evidence>
<evidence type="ECO:0000313" key="3">
    <source>
        <dbReference type="Proteomes" id="UP001497472"/>
    </source>
</evidence>
<evidence type="ECO:0000313" key="2">
    <source>
        <dbReference type="EMBL" id="CAK1549501.1"/>
    </source>
</evidence>
<dbReference type="AlphaFoldDB" id="A0AAV1JMQ4"/>
<feature type="signal peptide" evidence="1">
    <location>
        <begin position="1"/>
        <end position="18"/>
    </location>
</feature>
<keyword evidence="1" id="KW-0732">Signal</keyword>
<accession>A0AAV1JMQ4</accession>
<feature type="chain" id="PRO_5043494469" evidence="1">
    <location>
        <begin position="19"/>
        <end position="112"/>
    </location>
</feature>
<keyword evidence="3" id="KW-1185">Reference proteome</keyword>
<sequence>MKCVLPVYFAFLLGIVICTNYTCDYSFGNPSWNYSKLFYNTTHVLPEGVLNFNVTLPQNKNSMISFVCVNITGADLNTTKVAFASLFRRLSIEFKNYPQNGTARILALEHGY</sequence>
<dbReference type="EMBL" id="CAVLEF010000030">
    <property type="protein sequence ID" value="CAK1549501.1"/>
    <property type="molecule type" value="Genomic_DNA"/>
</dbReference>
<gene>
    <name evidence="2" type="ORF">LNINA_LOCUS8793</name>
</gene>
<protein>
    <submittedName>
        <fullName evidence="2">Uncharacterized protein</fullName>
    </submittedName>
</protein>
<name>A0AAV1JMQ4_9NEOP</name>
<proteinExistence type="predicted"/>
<comment type="caution">
    <text evidence="2">The sequence shown here is derived from an EMBL/GenBank/DDBJ whole genome shotgun (WGS) entry which is preliminary data.</text>
</comment>
<reference evidence="2 3" key="1">
    <citation type="submission" date="2023-11" db="EMBL/GenBank/DDBJ databases">
        <authorList>
            <person name="Okamura Y."/>
        </authorList>
    </citation>
    <scope>NUCLEOTIDE SEQUENCE [LARGE SCALE GENOMIC DNA]</scope>
</reference>
<organism evidence="2 3">
    <name type="scientific">Leptosia nina</name>
    <dbReference type="NCBI Taxonomy" id="320188"/>
    <lineage>
        <taxon>Eukaryota</taxon>
        <taxon>Metazoa</taxon>
        <taxon>Ecdysozoa</taxon>
        <taxon>Arthropoda</taxon>
        <taxon>Hexapoda</taxon>
        <taxon>Insecta</taxon>
        <taxon>Pterygota</taxon>
        <taxon>Neoptera</taxon>
        <taxon>Endopterygota</taxon>
        <taxon>Lepidoptera</taxon>
        <taxon>Glossata</taxon>
        <taxon>Ditrysia</taxon>
        <taxon>Papilionoidea</taxon>
        <taxon>Pieridae</taxon>
        <taxon>Pierinae</taxon>
        <taxon>Leptosia</taxon>
    </lineage>
</organism>